<proteinExistence type="predicted"/>
<organism evidence="1">
    <name type="scientific">marine sediment metagenome</name>
    <dbReference type="NCBI Taxonomy" id="412755"/>
    <lineage>
        <taxon>unclassified sequences</taxon>
        <taxon>metagenomes</taxon>
        <taxon>ecological metagenomes</taxon>
    </lineage>
</organism>
<sequence>IKKLIKENPNLESFVAAVQDSGFLGATVKLKKNTIYATFGVGHCVCTGINAAKEPISITYCHCCKGHVIKLLEAAFKKPLRGEVITSCISGSDDCRFAIHLD</sequence>
<accession>X1UNE9</accession>
<feature type="non-terminal residue" evidence="1">
    <location>
        <position position="1"/>
    </location>
</feature>
<evidence type="ECO:0008006" key="2">
    <source>
        <dbReference type="Google" id="ProtNLM"/>
    </source>
</evidence>
<name>X1UNE9_9ZZZZ</name>
<evidence type="ECO:0000313" key="1">
    <source>
        <dbReference type="EMBL" id="GAJ01421.1"/>
    </source>
</evidence>
<dbReference type="EMBL" id="BARW01021322">
    <property type="protein sequence ID" value="GAJ01421.1"/>
    <property type="molecule type" value="Genomic_DNA"/>
</dbReference>
<comment type="caution">
    <text evidence="1">The sequence shown here is derived from an EMBL/GenBank/DDBJ whole genome shotgun (WGS) entry which is preliminary data.</text>
</comment>
<dbReference type="AlphaFoldDB" id="X1UNE9"/>
<gene>
    <name evidence="1" type="ORF">S12H4_35838</name>
</gene>
<reference evidence="1" key="1">
    <citation type="journal article" date="2014" name="Front. Microbiol.">
        <title>High frequency of phylogenetically diverse reductive dehalogenase-homologous genes in deep subseafloor sedimentary metagenomes.</title>
        <authorList>
            <person name="Kawai M."/>
            <person name="Futagami T."/>
            <person name="Toyoda A."/>
            <person name="Takaki Y."/>
            <person name="Nishi S."/>
            <person name="Hori S."/>
            <person name="Arai W."/>
            <person name="Tsubouchi T."/>
            <person name="Morono Y."/>
            <person name="Uchiyama I."/>
            <person name="Ito T."/>
            <person name="Fujiyama A."/>
            <person name="Inagaki F."/>
            <person name="Takami H."/>
        </authorList>
    </citation>
    <scope>NUCLEOTIDE SEQUENCE</scope>
    <source>
        <strain evidence="1">Expedition CK06-06</strain>
    </source>
</reference>
<protein>
    <recommendedName>
        <fullName evidence="2">Metanogen output domain-containing protein</fullName>
    </recommendedName>
</protein>